<evidence type="ECO:0000259" key="1">
    <source>
        <dbReference type="Pfam" id="PF01797"/>
    </source>
</evidence>
<sequence>MSTGYQIKDQQALHYLTIQVVDWIDVFTRKAYRDIVIDSLQFCQKHKGLQIFGYVIMSNHIHLIANSPQGELSNTVRDFKKFTAKNIIESITNDNESRQDWMLNCKVSPHC</sequence>
<dbReference type="GO" id="GO:0006313">
    <property type="term" value="P:DNA transposition"/>
    <property type="evidence" value="ECO:0007669"/>
    <property type="project" value="InterPro"/>
</dbReference>
<name>A0A1G6UFA7_9BACT</name>
<protein>
    <submittedName>
        <fullName evidence="2">Transposase IS200 like</fullName>
    </submittedName>
</protein>
<dbReference type="SUPFAM" id="SSF143422">
    <property type="entry name" value="Transposase IS200-like"/>
    <property type="match status" value="1"/>
</dbReference>
<dbReference type="GO" id="GO:0004803">
    <property type="term" value="F:transposase activity"/>
    <property type="evidence" value="ECO:0007669"/>
    <property type="project" value="InterPro"/>
</dbReference>
<dbReference type="Pfam" id="PF01797">
    <property type="entry name" value="Y1_Tnp"/>
    <property type="match status" value="1"/>
</dbReference>
<dbReference type="RefSeq" id="WP_092441122.1">
    <property type="nucleotide sequence ID" value="NZ_FMYP01000172.1"/>
</dbReference>
<dbReference type="AlphaFoldDB" id="A0A1G6UFA7"/>
<dbReference type="STRING" id="1640674.SAMN05216323_11721"/>
<organism evidence="2 3">
    <name type="scientific">Williamwhitmania taraxaci</name>
    <dbReference type="NCBI Taxonomy" id="1640674"/>
    <lineage>
        <taxon>Bacteria</taxon>
        <taxon>Pseudomonadati</taxon>
        <taxon>Bacteroidota</taxon>
        <taxon>Bacteroidia</taxon>
        <taxon>Bacteroidales</taxon>
        <taxon>Williamwhitmaniaceae</taxon>
        <taxon>Williamwhitmania</taxon>
    </lineage>
</organism>
<keyword evidence="3" id="KW-1185">Reference proteome</keyword>
<feature type="domain" description="Transposase IS200-like" evidence="1">
    <location>
        <begin position="26"/>
        <end position="93"/>
    </location>
</feature>
<dbReference type="Gene3D" id="3.30.70.1290">
    <property type="entry name" value="Transposase IS200-like"/>
    <property type="match status" value="1"/>
</dbReference>
<dbReference type="EMBL" id="FMYP01000172">
    <property type="protein sequence ID" value="SDD39924.1"/>
    <property type="molecule type" value="Genomic_DNA"/>
</dbReference>
<dbReference type="InterPro" id="IPR002686">
    <property type="entry name" value="Transposase_17"/>
</dbReference>
<evidence type="ECO:0000313" key="2">
    <source>
        <dbReference type="EMBL" id="SDD39924.1"/>
    </source>
</evidence>
<dbReference type="Proteomes" id="UP000199452">
    <property type="component" value="Unassembled WGS sequence"/>
</dbReference>
<reference evidence="2 3" key="1">
    <citation type="submission" date="2016-09" db="EMBL/GenBank/DDBJ databases">
        <authorList>
            <person name="Capua I."/>
            <person name="De Benedictis P."/>
            <person name="Joannis T."/>
            <person name="Lombin L.H."/>
            <person name="Cattoli G."/>
        </authorList>
    </citation>
    <scope>NUCLEOTIDE SEQUENCE [LARGE SCALE GENOMIC DNA]</scope>
    <source>
        <strain evidence="2 3">A7P-90m</strain>
    </source>
</reference>
<dbReference type="OrthoDB" id="9788881at2"/>
<dbReference type="InterPro" id="IPR036515">
    <property type="entry name" value="Transposase_17_sf"/>
</dbReference>
<dbReference type="GO" id="GO:0003677">
    <property type="term" value="F:DNA binding"/>
    <property type="evidence" value="ECO:0007669"/>
    <property type="project" value="InterPro"/>
</dbReference>
<gene>
    <name evidence="2" type="ORF">SAMN05216323_11721</name>
</gene>
<proteinExistence type="predicted"/>
<accession>A0A1G6UFA7</accession>
<evidence type="ECO:0000313" key="3">
    <source>
        <dbReference type="Proteomes" id="UP000199452"/>
    </source>
</evidence>